<dbReference type="EMBL" id="NFHB01000003">
    <property type="protein sequence ID" value="OUN03962.1"/>
    <property type="molecule type" value="Genomic_DNA"/>
</dbReference>
<reference evidence="3" key="1">
    <citation type="submission" date="2017-04" db="EMBL/GenBank/DDBJ databases">
        <title>Function of individual gut microbiota members based on whole genome sequencing of pure cultures obtained from chicken caecum.</title>
        <authorList>
            <person name="Medvecky M."/>
            <person name="Cejkova D."/>
            <person name="Polansky O."/>
            <person name="Karasova D."/>
            <person name="Kubasova T."/>
            <person name="Cizek A."/>
            <person name="Rychlik I."/>
        </authorList>
    </citation>
    <scope>NUCLEOTIDE SEQUENCE [LARGE SCALE GENOMIC DNA]</scope>
    <source>
        <strain evidence="3">An90</strain>
    </source>
</reference>
<dbReference type="Proteomes" id="UP000195772">
    <property type="component" value="Unassembled WGS sequence"/>
</dbReference>
<gene>
    <name evidence="2" type="ORF">B5G41_05735</name>
</gene>
<feature type="domain" description="CobQ/CobB/MinD/ParA nucleotide binding" evidence="1">
    <location>
        <begin position="7"/>
        <end position="216"/>
    </location>
</feature>
<dbReference type="PANTHER" id="PTHR13696">
    <property type="entry name" value="P-LOOP CONTAINING NUCLEOSIDE TRIPHOSPHATE HYDROLASE"/>
    <property type="match status" value="1"/>
</dbReference>
<sequence length="255" mass="28809">MDKEIFIAFATQKGGIGKTTLTVLTASYLHYVKGYNVAVVDCDAPQNSIADLRAREIKVIAESTYFKALACDHFRRVKKKAYPVVTSNAADALDDADKMLREEATKPDLVFFDLPGTLKSDGVVKTLSQMDYIFAPISADRLVVESTLQFAALFHENLITTGIAKTKGLHLFWTMVDGREKSELYDLYQQIISGMNIPMLETRLPDSKRFRRDLSEERKAIFRSTIFPMDYALMKGSNIRELAEEICSVMKIQRV</sequence>
<evidence type="ECO:0000313" key="3">
    <source>
        <dbReference type="Proteomes" id="UP000195772"/>
    </source>
</evidence>
<accession>A0A1Y3QWA6</accession>
<proteinExistence type="predicted"/>
<protein>
    <submittedName>
        <fullName evidence="2">Conjugal transfer protein TraA</fullName>
    </submittedName>
</protein>
<dbReference type="PANTHER" id="PTHR13696:SF52">
    <property type="entry name" value="PARA FAMILY PROTEIN CT_582"/>
    <property type="match status" value="1"/>
</dbReference>
<dbReference type="SUPFAM" id="SSF52540">
    <property type="entry name" value="P-loop containing nucleoside triphosphate hydrolases"/>
    <property type="match status" value="1"/>
</dbReference>
<dbReference type="AlphaFoldDB" id="A0A1Y3QWA6"/>
<organism evidence="2 3">
    <name type="scientific">Alistipes onderdonkii</name>
    <dbReference type="NCBI Taxonomy" id="328813"/>
    <lineage>
        <taxon>Bacteria</taxon>
        <taxon>Pseudomonadati</taxon>
        <taxon>Bacteroidota</taxon>
        <taxon>Bacteroidia</taxon>
        <taxon>Bacteroidales</taxon>
        <taxon>Rikenellaceae</taxon>
        <taxon>Alistipes</taxon>
    </lineage>
</organism>
<dbReference type="Gene3D" id="3.40.50.300">
    <property type="entry name" value="P-loop containing nucleotide triphosphate hydrolases"/>
    <property type="match status" value="1"/>
</dbReference>
<dbReference type="RefSeq" id="WP_087401765.1">
    <property type="nucleotide sequence ID" value="NZ_NFHB01000003.1"/>
</dbReference>
<name>A0A1Y3QWA6_9BACT</name>
<comment type="caution">
    <text evidence="2">The sequence shown here is derived from an EMBL/GenBank/DDBJ whole genome shotgun (WGS) entry which is preliminary data.</text>
</comment>
<dbReference type="OrthoDB" id="978593at2"/>
<dbReference type="InterPro" id="IPR002586">
    <property type="entry name" value="CobQ/CobB/MinD/ParA_Nub-bd_dom"/>
</dbReference>
<evidence type="ECO:0000313" key="2">
    <source>
        <dbReference type="EMBL" id="OUN03962.1"/>
    </source>
</evidence>
<evidence type="ECO:0000259" key="1">
    <source>
        <dbReference type="Pfam" id="PF01656"/>
    </source>
</evidence>
<dbReference type="CDD" id="cd02042">
    <property type="entry name" value="ParAB_family"/>
    <property type="match status" value="1"/>
</dbReference>
<dbReference type="InterPro" id="IPR027417">
    <property type="entry name" value="P-loop_NTPase"/>
</dbReference>
<dbReference type="Pfam" id="PF01656">
    <property type="entry name" value="CbiA"/>
    <property type="match status" value="1"/>
</dbReference>
<dbReference type="InterPro" id="IPR050678">
    <property type="entry name" value="DNA_Partitioning_ATPase"/>
</dbReference>